<dbReference type="InterPro" id="IPR007436">
    <property type="entry name" value="DUF485"/>
</dbReference>
<dbReference type="Proteomes" id="UP000674425">
    <property type="component" value="Unassembled WGS sequence"/>
</dbReference>
<keyword evidence="1" id="KW-0812">Transmembrane</keyword>
<evidence type="ECO:0000256" key="1">
    <source>
        <dbReference type="SAM" id="Phobius"/>
    </source>
</evidence>
<evidence type="ECO:0000313" key="4">
    <source>
        <dbReference type="Proteomes" id="UP000198844"/>
    </source>
</evidence>
<feature type="transmembrane region" description="Helical" evidence="1">
    <location>
        <begin position="60"/>
        <end position="80"/>
    </location>
</feature>
<reference evidence="2 5" key="2">
    <citation type="submission" date="2021-02" db="EMBL/GenBank/DDBJ databases">
        <authorList>
            <person name="Vanwijnsberghe S."/>
        </authorList>
    </citation>
    <scope>NUCLEOTIDE SEQUENCE [LARGE SCALE GENOMIC DNA]</scope>
    <source>
        <strain evidence="2 5">R-69658</strain>
    </source>
</reference>
<evidence type="ECO:0008006" key="6">
    <source>
        <dbReference type="Google" id="ProtNLM"/>
    </source>
</evidence>
<keyword evidence="1" id="KW-0472">Membrane</keyword>
<keyword evidence="5" id="KW-1185">Reference proteome</keyword>
<evidence type="ECO:0000313" key="2">
    <source>
        <dbReference type="EMBL" id="CAE6817095.1"/>
    </source>
</evidence>
<dbReference type="EMBL" id="CAJNAU010000069">
    <property type="protein sequence ID" value="CAE6817095.1"/>
    <property type="molecule type" value="Genomic_DNA"/>
</dbReference>
<protein>
    <recommendedName>
        <fullName evidence="6">DUF485 domain-containing protein</fullName>
    </recommendedName>
</protein>
<accession>A0A1I7EPD9</accession>
<dbReference type="RefSeq" id="WP_093645837.1">
    <property type="nucleotide sequence ID" value="NZ_CAJNAU010000069.1"/>
</dbReference>
<keyword evidence="1" id="KW-1133">Transmembrane helix</keyword>
<dbReference type="EMBL" id="FPBH01000041">
    <property type="protein sequence ID" value="SFU25798.1"/>
    <property type="molecule type" value="Genomic_DNA"/>
</dbReference>
<name>A0A1I7EPD9_9BURK</name>
<dbReference type="AlphaFoldDB" id="A0A1I7EPD9"/>
<sequence>MSRATMEVDSADTGRERVGLAIVLTLVEVLMFFGFITLAAASPATLASPVVEGSNITLAFLYGIVILVAGVLLIGLYVLIENAADSRDFVSTQPKVIR</sequence>
<reference evidence="3 4" key="1">
    <citation type="submission" date="2016-10" db="EMBL/GenBank/DDBJ databases">
        <authorList>
            <person name="de Groot N.N."/>
        </authorList>
    </citation>
    <scope>NUCLEOTIDE SEQUENCE [LARGE SCALE GENOMIC DNA]</scope>
    <source>
        <strain evidence="3 4">LMG 27731</strain>
    </source>
</reference>
<evidence type="ECO:0000313" key="3">
    <source>
        <dbReference type="EMBL" id="SFU25798.1"/>
    </source>
</evidence>
<evidence type="ECO:0000313" key="5">
    <source>
        <dbReference type="Proteomes" id="UP000674425"/>
    </source>
</evidence>
<gene>
    <name evidence="2" type="ORF">R69658_05677</name>
    <name evidence="3" type="ORF">SAMN05192563_104151</name>
</gene>
<dbReference type="OrthoDB" id="9133408at2"/>
<feature type="transmembrane region" description="Helical" evidence="1">
    <location>
        <begin position="20"/>
        <end position="40"/>
    </location>
</feature>
<organism evidence="3 4">
    <name type="scientific">Paraburkholderia aspalathi</name>
    <dbReference type="NCBI Taxonomy" id="1324617"/>
    <lineage>
        <taxon>Bacteria</taxon>
        <taxon>Pseudomonadati</taxon>
        <taxon>Pseudomonadota</taxon>
        <taxon>Betaproteobacteria</taxon>
        <taxon>Burkholderiales</taxon>
        <taxon>Burkholderiaceae</taxon>
        <taxon>Paraburkholderia</taxon>
    </lineage>
</organism>
<proteinExistence type="predicted"/>
<dbReference type="Proteomes" id="UP000198844">
    <property type="component" value="Unassembled WGS sequence"/>
</dbReference>
<dbReference type="Pfam" id="PF04341">
    <property type="entry name" value="DUF485"/>
    <property type="match status" value="1"/>
</dbReference>